<keyword evidence="2" id="KW-0812">Transmembrane</keyword>
<keyword evidence="2" id="KW-1133">Transmembrane helix</keyword>
<dbReference type="PANTHER" id="PTHR40047:SF1">
    <property type="entry name" value="UPF0703 PROTEIN YCGQ"/>
    <property type="match status" value="1"/>
</dbReference>
<protein>
    <recommendedName>
        <fullName evidence="3">DUF1980 domain-containing protein</fullName>
    </recommendedName>
</protein>
<feature type="transmembrane region" description="Helical" evidence="2">
    <location>
        <begin position="41"/>
        <end position="60"/>
    </location>
</feature>
<feature type="region of interest" description="Disordered" evidence="1">
    <location>
        <begin position="69"/>
        <end position="91"/>
    </location>
</feature>
<feature type="transmembrane region" description="Helical" evidence="2">
    <location>
        <begin position="12"/>
        <end position="35"/>
    </location>
</feature>
<dbReference type="RefSeq" id="WP_232499985.1">
    <property type="nucleotide sequence ID" value="NZ_BAAANH010000003.1"/>
</dbReference>
<feature type="transmembrane region" description="Helical" evidence="2">
    <location>
        <begin position="100"/>
        <end position="120"/>
    </location>
</feature>
<gene>
    <name evidence="4" type="ORF">GCM10009747_18400</name>
</gene>
<keyword evidence="2" id="KW-0472">Membrane</keyword>
<accession>A0ABP4WPM3</accession>
<name>A0ABP4WPM3_9MICO</name>
<evidence type="ECO:0000256" key="2">
    <source>
        <dbReference type="SAM" id="Phobius"/>
    </source>
</evidence>
<dbReference type="PANTHER" id="PTHR40047">
    <property type="entry name" value="UPF0703 PROTEIN YCGQ"/>
    <property type="match status" value="1"/>
</dbReference>
<comment type="caution">
    <text evidence="4">The sequence shown here is derived from an EMBL/GenBank/DDBJ whole genome shotgun (WGS) entry which is preliminary data.</text>
</comment>
<dbReference type="InterPro" id="IPR015402">
    <property type="entry name" value="DUF1980"/>
</dbReference>
<feature type="domain" description="DUF1980" evidence="3">
    <location>
        <begin position="169"/>
        <end position="267"/>
    </location>
</feature>
<dbReference type="NCBIfam" id="TIGR03943">
    <property type="entry name" value="TIGR03943 family putative permease subunit"/>
    <property type="match status" value="1"/>
</dbReference>
<reference evidence="5" key="1">
    <citation type="journal article" date="2019" name="Int. J. Syst. Evol. Microbiol.">
        <title>The Global Catalogue of Microorganisms (GCM) 10K type strain sequencing project: providing services to taxonomists for standard genome sequencing and annotation.</title>
        <authorList>
            <consortium name="The Broad Institute Genomics Platform"/>
            <consortium name="The Broad Institute Genome Sequencing Center for Infectious Disease"/>
            <person name="Wu L."/>
            <person name="Ma J."/>
        </authorList>
    </citation>
    <scope>NUCLEOTIDE SEQUENCE [LARGE SCALE GENOMIC DNA]</scope>
    <source>
        <strain evidence="5">JCM 14319</strain>
    </source>
</reference>
<dbReference type="Pfam" id="PF21537">
    <property type="entry name" value="DUF1980_C"/>
    <property type="match status" value="1"/>
</dbReference>
<organism evidence="4 5">
    <name type="scientific">Agromyces humatus</name>
    <dbReference type="NCBI Taxonomy" id="279573"/>
    <lineage>
        <taxon>Bacteria</taxon>
        <taxon>Bacillati</taxon>
        <taxon>Actinomycetota</taxon>
        <taxon>Actinomycetes</taxon>
        <taxon>Micrococcales</taxon>
        <taxon>Microbacteriaceae</taxon>
        <taxon>Agromyces</taxon>
    </lineage>
</organism>
<keyword evidence="5" id="KW-1185">Reference proteome</keyword>
<dbReference type="InterPro" id="IPR048447">
    <property type="entry name" value="DUF1980_C"/>
</dbReference>
<evidence type="ECO:0000313" key="4">
    <source>
        <dbReference type="EMBL" id="GAA1759673.1"/>
    </source>
</evidence>
<evidence type="ECO:0000256" key="1">
    <source>
        <dbReference type="SAM" id="MobiDB-lite"/>
    </source>
</evidence>
<proteinExistence type="predicted"/>
<dbReference type="EMBL" id="BAAANH010000003">
    <property type="protein sequence ID" value="GAA1759673.1"/>
    <property type="molecule type" value="Genomic_DNA"/>
</dbReference>
<dbReference type="InterPro" id="IPR052955">
    <property type="entry name" value="UPF0703_membrane_permease"/>
</dbReference>
<evidence type="ECO:0000313" key="5">
    <source>
        <dbReference type="Proteomes" id="UP001500506"/>
    </source>
</evidence>
<evidence type="ECO:0000259" key="3">
    <source>
        <dbReference type="Pfam" id="PF21537"/>
    </source>
</evidence>
<sequence>MLRRLIARWQGIVLALIGIVATVWLALTDQLSLYIHPGTSWFAIVMALIGAVLVIAAFALTPLEDDHQVASDASQPGPAVHLHEHDPTAPRSVGSGTIRAALAAAIIVGASLALLVLPPATLTSAAAAQRSINSETSTLDQDATALVGGDTSSFTVKDWAVLLGQSPDADFFAGRSIDLVGFVSSSPDDPDNVFYVTRFVVTHCAIDAQPVGVPVYLPGWAERFEPDQWVTASGAIVPNPGSSSAEPLLLTPDEISVTDQPEQPYVY</sequence>
<dbReference type="Proteomes" id="UP001500506">
    <property type="component" value="Unassembled WGS sequence"/>
</dbReference>